<dbReference type="AlphaFoldDB" id="A0A0C9QA97"/>
<dbReference type="Proteomes" id="UP000032552">
    <property type="component" value="Unassembled WGS sequence"/>
</dbReference>
<evidence type="ECO:0000313" key="2">
    <source>
        <dbReference type="EMBL" id="GAN36697.1"/>
    </source>
</evidence>
<dbReference type="Pfam" id="PF09369">
    <property type="entry name" value="MZB"/>
    <property type="match status" value="1"/>
</dbReference>
<name>A0A0C9QA97_LACPA</name>
<protein>
    <recommendedName>
        <fullName evidence="1">MrfA-like Zn-binding domain-containing protein</fullName>
    </recommendedName>
</protein>
<dbReference type="NCBIfam" id="NF038324">
    <property type="entry name" value="DrmB_fam"/>
    <property type="match status" value="1"/>
</dbReference>
<evidence type="ECO:0000259" key="1">
    <source>
        <dbReference type="Pfam" id="PF09369"/>
    </source>
</evidence>
<dbReference type="EMBL" id="BAYM01000086">
    <property type="protein sequence ID" value="GAN36697.1"/>
    <property type="molecule type" value="Genomic_DNA"/>
</dbReference>
<comment type="caution">
    <text evidence="2">The sequence shown here is derived from an EMBL/GenBank/DDBJ whole genome shotgun (WGS) entry which is preliminary data.</text>
</comment>
<reference evidence="3" key="1">
    <citation type="submission" date="2014-05" db="EMBL/GenBank/DDBJ databases">
        <title>Whole genome sequencing of Lactobacillus casei NRIC0644.</title>
        <authorList>
            <person name="Atarashi H."/>
            <person name="Yoshida Y."/>
            <person name="Fujimura S."/>
            <person name="Tanaka N."/>
            <person name="Shiwa Y."/>
            <person name="Yoshikawa H."/>
            <person name="Okada S."/>
            <person name="Nakagawa J."/>
        </authorList>
    </citation>
    <scope>NUCLEOTIDE SEQUENCE [LARGE SCALE GENOMIC DNA]</scope>
    <source>
        <strain evidence="3">NRIC0644</strain>
    </source>
</reference>
<dbReference type="InterPro" id="IPR047721">
    <property type="entry name" value="DrmB"/>
</dbReference>
<feature type="domain" description="MrfA-like Zn-binding" evidence="1">
    <location>
        <begin position="271"/>
        <end position="372"/>
    </location>
</feature>
<dbReference type="InterPro" id="IPR018973">
    <property type="entry name" value="MZB"/>
</dbReference>
<gene>
    <name evidence="2" type="ORF">LC0644_1286</name>
</gene>
<accession>A0A0C9QA97</accession>
<organism evidence="2 3">
    <name type="scientific">Lacticaseibacillus paracasei NRIC 0644</name>
    <dbReference type="NCBI Taxonomy" id="1435038"/>
    <lineage>
        <taxon>Bacteria</taxon>
        <taxon>Bacillati</taxon>
        <taxon>Bacillota</taxon>
        <taxon>Bacilli</taxon>
        <taxon>Lactobacillales</taxon>
        <taxon>Lactobacillaceae</taxon>
        <taxon>Lacticaseibacillus</taxon>
    </lineage>
</organism>
<sequence>MRNSNSLYFPNVDSSVNIPFEENATFEQIQNTEHYRYLTYDLEDYDSIEGKIEALKAKHTQRKLHDIAAELFKEDEVSEKEIQIIRDQIIENFKATQNSDSKMTQTDYRQDEYLVLTGEKQFDKDNGRLDLTFKNPDSFPDNEPIAQYFKKITLLNQLEVVNVLRSYSRIRPIESDWLLEQEESEREEHGDESDRASTEVSLRRRDNVFVGLKNKGEGIFIAIDSNQLKIWRQRIFKTQFAARVLGKLHNKGVKEYMLPFVDPVFYLLHTLSHLMIRELSFASGYSSSALRERLYYSDGSNEKDMCGFLIYTSSADSEGTLGGLVRQGLPENLFKMLEAALEKARWCSYDPTCIDNLGQGRNSLNLAACHACALVSETSCERMNLFLDRGMLVGTLEEPDLGFFSGIL</sequence>
<evidence type="ECO:0000313" key="3">
    <source>
        <dbReference type="Proteomes" id="UP000032552"/>
    </source>
</evidence>
<proteinExistence type="predicted"/>